<organism evidence="1 2">
    <name type="scientific">Marinifilum flexuosum</name>
    <dbReference type="NCBI Taxonomy" id="1117708"/>
    <lineage>
        <taxon>Bacteria</taxon>
        <taxon>Pseudomonadati</taxon>
        <taxon>Bacteroidota</taxon>
        <taxon>Bacteroidia</taxon>
        <taxon>Marinilabiliales</taxon>
        <taxon>Marinifilaceae</taxon>
    </lineage>
</organism>
<dbReference type="Proteomes" id="UP000284531">
    <property type="component" value="Unassembled WGS sequence"/>
</dbReference>
<keyword evidence="2" id="KW-1185">Reference proteome</keyword>
<dbReference type="AlphaFoldDB" id="A0A419X3R6"/>
<evidence type="ECO:0000313" key="1">
    <source>
        <dbReference type="EMBL" id="RKE02365.1"/>
    </source>
</evidence>
<accession>A0A419X3R6</accession>
<protein>
    <submittedName>
        <fullName evidence="1">Uncharacterized protein</fullName>
    </submittedName>
</protein>
<sequence length="227" mass="26128">MKKFLPLLFICIITITTGFCTDKSTQKANFPNYGVLQYFVPSQNVTSFNLKPSLYLSEKFLPGKIITCNKNIITPNGIRYNIAEDEIECQINTQYSRISSPHKINEVEINGNQYVYKKHIHKGDSVSGYLQMIHSGQKNLYVKYYLNEAKYPYSKCNIRNVFYVEKADGFPQKVRSLKAEILSIYKNQASYANSFMKSNNYQWNDSKALVQLVNYLEKLTASSVASR</sequence>
<name>A0A419X3R6_9BACT</name>
<gene>
    <name evidence="1" type="ORF">BXY64_2453</name>
</gene>
<proteinExistence type="predicted"/>
<dbReference type="RefSeq" id="WP_120240240.1">
    <property type="nucleotide sequence ID" value="NZ_RAPQ01000009.1"/>
</dbReference>
<dbReference type="OrthoDB" id="1118807at2"/>
<evidence type="ECO:0000313" key="2">
    <source>
        <dbReference type="Proteomes" id="UP000284531"/>
    </source>
</evidence>
<comment type="caution">
    <text evidence="1">The sequence shown here is derived from an EMBL/GenBank/DDBJ whole genome shotgun (WGS) entry which is preliminary data.</text>
</comment>
<reference evidence="1 2" key="1">
    <citation type="submission" date="2018-09" db="EMBL/GenBank/DDBJ databases">
        <title>Genomic Encyclopedia of Archaeal and Bacterial Type Strains, Phase II (KMG-II): from individual species to whole genera.</title>
        <authorList>
            <person name="Goeker M."/>
        </authorList>
    </citation>
    <scope>NUCLEOTIDE SEQUENCE [LARGE SCALE GENOMIC DNA]</scope>
    <source>
        <strain evidence="1 2">DSM 21950</strain>
    </source>
</reference>
<dbReference type="EMBL" id="RAPQ01000009">
    <property type="protein sequence ID" value="RKE02365.1"/>
    <property type="molecule type" value="Genomic_DNA"/>
</dbReference>